<dbReference type="GO" id="GO:0004571">
    <property type="term" value="F:mannosyl-oligosaccharide 1,2-alpha-mannosidase activity"/>
    <property type="evidence" value="ECO:0007669"/>
    <property type="project" value="UniProtKB-EC"/>
</dbReference>
<dbReference type="PRINTS" id="PR00747">
    <property type="entry name" value="GLYHDRLASE47"/>
</dbReference>
<dbReference type="GO" id="GO:0036503">
    <property type="term" value="P:ERAD pathway"/>
    <property type="evidence" value="ECO:0007669"/>
    <property type="project" value="UniProtKB-ARBA"/>
</dbReference>
<evidence type="ECO:0000256" key="4">
    <source>
        <dbReference type="ARBA" id="ARBA00022729"/>
    </source>
</evidence>
<keyword evidence="7" id="KW-0325">Glycoprotein</keyword>
<sequence length="514" mass="57190">MRLSYSSLVLLGLAGPAIAAPKGKKGGPDTAKAKAIKETYQHSWKGYYEYAFPNDTLAPLTKSYVNDRNAWGVTAIDSLSASIVLGDAESVNQILEFVPTIDFTTTAEPGDISLFETNIRFFGGLLSAYDLLTQEPYSDLVEDKSLIESCLKQAKSLADSLKFAFDTPTGIPDPIIQLNPEPKRTGSQTNNIAEAGTLVLEWTRLSDLTNNTEYAKLAQRAEDYMLRPKPASSEPWPGLTGTHLSISNGSFTNANGGWGGYTDSFYEYLIKMYLYDPSEFEFYKERWVAAAESTMAHLASHPTTRQDITFLALYSGQNIIPSSSHLASFSGGNFILGGILLGEQKYIDFGVTLANSYYETYRATATGIGPEAFRWVASELPENSTDNKPPPAEDADFYEEAGFWATSPTYILRPETIESLYYAYRATGDAKYQEMAWEAYENIEKAARTGAAYASMKDVTVEDGGFIDKMESFWLTETLKYLYLMFDEESELQIHANKPMKWVFNTEAHPVRIR</sequence>
<proteinExistence type="inferred from homology"/>
<keyword evidence="5 13" id="KW-0378">Hydrolase</keyword>
<evidence type="ECO:0000256" key="1">
    <source>
        <dbReference type="ARBA" id="ARBA00001913"/>
    </source>
</evidence>
<dbReference type="PANTHER" id="PTHR11742">
    <property type="entry name" value="MANNOSYL-OLIGOSACCHARIDE ALPHA-1,2-MANNOSIDASE-RELATED"/>
    <property type="match status" value="1"/>
</dbReference>
<dbReference type="GO" id="GO:0016020">
    <property type="term" value="C:membrane"/>
    <property type="evidence" value="ECO:0007669"/>
    <property type="project" value="InterPro"/>
</dbReference>
<evidence type="ECO:0000313" key="16">
    <source>
        <dbReference type="Proteomes" id="UP000029964"/>
    </source>
</evidence>
<keyword evidence="6" id="KW-1015">Disulfide bond</keyword>
<evidence type="ECO:0000256" key="14">
    <source>
        <dbReference type="SAM" id="SignalP"/>
    </source>
</evidence>
<dbReference type="Proteomes" id="UP000029964">
    <property type="component" value="Unassembled WGS sequence"/>
</dbReference>
<dbReference type="Gene3D" id="1.50.10.10">
    <property type="match status" value="1"/>
</dbReference>
<evidence type="ECO:0000256" key="13">
    <source>
        <dbReference type="RuleBase" id="RU361193"/>
    </source>
</evidence>
<keyword evidence="16" id="KW-1185">Reference proteome</keyword>
<protein>
    <recommendedName>
        <fullName evidence="13">alpha-1,2-Mannosidase</fullName>
        <ecNumber evidence="13">3.2.1.-</ecNumber>
    </recommendedName>
</protein>
<dbReference type="InterPro" id="IPR036026">
    <property type="entry name" value="Seven-hairpin_glycosidases"/>
</dbReference>
<keyword evidence="4 14" id="KW-0732">Signal</keyword>
<evidence type="ECO:0000256" key="10">
    <source>
        <dbReference type="ARBA" id="ARBA00048605"/>
    </source>
</evidence>
<accession>A0A086STJ6</accession>
<keyword evidence="8 13" id="KW-0326">Glycosidase</keyword>
<evidence type="ECO:0000313" key="15">
    <source>
        <dbReference type="EMBL" id="KFH40428.1"/>
    </source>
</evidence>
<dbReference type="GO" id="GO:0005783">
    <property type="term" value="C:endoplasmic reticulum"/>
    <property type="evidence" value="ECO:0007669"/>
    <property type="project" value="TreeGrafter"/>
</dbReference>
<gene>
    <name evidence="15" type="ORF">ACRE_089110</name>
</gene>
<dbReference type="InterPro" id="IPR012341">
    <property type="entry name" value="6hp_glycosidase-like_sf"/>
</dbReference>
<dbReference type="Pfam" id="PF01532">
    <property type="entry name" value="Glyco_hydro_47"/>
    <property type="match status" value="1"/>
</dbReference>
<name>A0A086STJ6_HAPC1</name>
<evidence type="ECO:0000256" key="12">
    <source>
        <dbReference type="PIRSR" id="PIRSR601382-2"/>
    </source>
</evidence>
<dbReference type="UniPathway" id="UPA00378"/>
<evidence type="ECO:0000256" key="11">
    <source>
        <dbReference type="PIRSR" id="PIRSR601382-1"/>
    </source>
</evidence>
<evidence type="ECO:0000256" key="7">
    <source>
        <dbReference type="ARBA" id="ARBA00023180"/>
    </source>
</evidence>
<evidence type="ECO:0000256" key="3">
    <source>
        <dbReference type="ARBA" id="ARBA00007658"/>
    </source>
</evidence>
<dbReference type="FunFam" id="1.50.10.10:FF:000047">
    <property type="entry name" value="Mannosyl-oligosaccharide alpha-1,2-mannosidase"/>
    <property type="match status" value="1"/>
</dbReference>
<dbReference type="HOGENOM" id="CLU_003818_0_2_1"/>
<dbReference type="SUPFAM" id="SSF48225">
    <property type="entry name" value="Seven-hairpin glycosidases"/>
    <property type="match status" value="1"/>
</dbReference>
<feature type="active site" description="Proton donor" evidence="11">
    <location>
        <position position="116"/>
    </location>
</feature>
<feature type="active site" evidence="11">
    <location>
        <position position="415"/>
    </location>
</feature>
<dbReference type="AlphaFoldDB" id="A0A086STJ6"/>
<evidence type="ECO:0000256" key="9">
    <source>
        <dbReference type="ARBA" id="ARBA00047669"/>
    </source>
</evidence>
<comment type="catalytic activity">
    <reaction evidence="9">
        <text>N(4)-(alpha-D-Man-(1-&gt;2)-alpha-D-Man-(1-&gt;2)-alpha-D-Man-(1-&gt;3)-[alpha-D-Man-(1-&gt;3)-[alpha-D-Man-(1-&gt;2)-alpha-D-Man-(1-&gt;6)]-alpha-D-Man-(1-&gt;6)]-beta-D-Man-(1-&gt;4)-beta-D-GlcNAc-(1-&gt;4)-beta-D-GlcNAc)-L-asparaginyl-[protein] (N-glucan mannose isomer 8A1,2,3B1,3) + 3 H2O = N(4)-(alpha-D-Man-(1-&gt;3)-[alpha-D-Man-(1-&gt;3)-[alpha-D-Man-(1-&gt;6)]-alpha-D-Man-(1-&gt;6)]-beta-D-Man-(1-&gt;4)-beta-D-GlcNAc-(1-&gt;4)-beta-D-GlcNAc)-L-asparaginyl-[protein] (N-glucan mannose isomer 5A1,2) + 3 beta-D-mannose</text>
        <dbReference type="Rhea" id="RHEA:56028"/>
        <dbReference type="Rhea" id="RHEA-COMP:14358"/>
        <dbReference type="Rhea" id="RHEA-COMP:14367"/>
        <dbReference type="ChEBI" id="CHEBI:15377"/>
        <dbReference type="ChEBI" id="CHEBI:28563"/>
        <dbReference type="ChEBI" id="CHEBI:59087"/>
        <dbReference type="ChEBI" id="CHEBI:60628"/>
        <dbReference type="EC" id="3.2.1.113"/>
    </reaction>
</comment>
<comment type="similarity">
    <text evidence="3 13">Belongs to the glycosyl hydrolase 47 family.</text>
</comment>
<keyword evidence="12" id="KW-0479">Metal-binding</keyword>
<feature type="active site" description="Proton donor" evidence="11">
    <location>
        <position position="371"/>
    </location>
</feature>
<dbReference type="OrthoDB" id="8118055at2759"/>
<organism evidence="15 16">
    <name type="scientific">Hapsidospora chrysogenum (strain ATCC 11550 / CBS 779.69 / DSM 880 / IAM 14645 / JCM 23072 / IMI 49137)</name>
    <name type="common">Acremonium chrysogenum</name>
    <dbReference type="NCBI Taxonomy" id="857340"/>
    <lineage>
        <taxon>Eukaryota</taxon>
        <taxon>Fungi</taxon>
        <taxon>Dikarya</taxon>
        <taxon>Ascomycota</taxon>
        <taxon>Pezizomycotina</taxon>
        <taxon>Sordariomycetes</taxon>
        <taxon>Hypocreomycetidae</taxon>
        <taxon>Hypocreales</taxon>
        <taxon>Bionectriaceae</taxon>
        <taxon>Hapsidospora</taxon>
    </lineage>
</organism>
<comment type="catalytic activity">
    <reaction evidence="10">
        <text>N(4)-(alpha-D-Man-(1-&gt;2)-alpha-D-Man-(1-&gt;2)-alpha-D-Man-(1-&gt;3)-[alpha-D-Man-(1-&gt;2)-alpha-D-Man-(1-&gt;3)-[alpha-D-Man-(1-&gt;2)-alpha-D-Man-(1-&gt;6)]-alpha-D-Man-(1-&gt;6)]-beta-D-Man-(1-&gt;4)-beta-D-GlcNAc-(1-&gt;4)-beta-D-GlcNAc)-L-asparaginyl-[protein] (N-glucan mannose isomer 9A1,2,3B1,2,3) + 4 H2O = N(4)-(alpha-D-Man-(1-&gt;3)-[alpha-D-Man-(1-&gt;3)-[alpha-D-Man-(1-&gt;6)]-alpha-D-Man-(1-&gt;6)]-beta-D-Man-(1-&gt;4)-beta-D-GlcNAc-(1-&gt;4)-beta-D-GlcNAc)-L-asparaginyl-[protein] (N-glucan mannose isomer 5A1,2) + 4 beta-D-mannose</text>
        <dbReference type="Rhea" id="RHEA:56008"/>
        <dbReference type="Rhea" id="RHEA-COMP:14356"/>
        <dbReference type="Rhea" id="RHEA-COMP:14367"/>
        <dbReference type="ChEBI" id="CHEBI:15377"/>
        <dbReference type="ChEBI" id="CHEBI:28563"/>
        <dbReference type="ChEBI" id="CHEBI:59087"/>
        <dbReference type="ChEBI" id="CHEBI:139493"/>
        <dbReference type="EC" id="3.2.1.113"/>
    </reaction>
</comment>
<feature type="active site" evidence="11">
    <location>
        <position position="263"/>
    </location>
</feature>
<reference evidence="16" key="1">
    <citation type="journal article" date="2014" name="Genome Announc.">
        <title>Genome sequence and annotation of Acremonium chrysogenum, producer of the beta-lactam antibiotic cephalosporin C.</title>
        <authorList>
            <person name="Terfehr D."/>
            <person name="Dahlmann T.A."/>
            <person name="Specht T."/>
            <person name="Zadra I."/>
            <person name="Kuernsteiner H."/>
            <person name="Kueck U."/>
        </authorList>
    </citation>
    <scope>NUCLEOTIDE SEQUENCE [LARGE SCALE GENOMIC DNA]</scope>
    <source>
        <strain evidence="16">ATCC 11550 / CBS 779.69 / DSM 880 / IAM 14645 / JCM 23072 / IMI 49137</strain>
    </source>
</reference>
<dbReference type="InterPro" id="IPR050749">
    <property type="entry name" value="Glycosyl_Hydrolase_47"/>
</dbReference>
<evidence type="ECO:0000256" key="2">
    <source>
        <dbReference type="ARBA" id="ARBA00004922"/>
    </source>
</evidence>
<evidence type="ECO:0000256" key="6">
    <source>
        <dbReference type="ARBA" id="ARBA00023157"/>
    </source>
</evidence>
<feature type="signal peptide" evidence="14">
    <location>
        <begin position="1"/>
        <end position="19"/>
    </location>
</feature>
<dbReference type="EC" id="3.2.1.-" evidence="13"/>
<comment type="caution">
    <text evidence="15">The sequence shown here is derived from an EMBL/GenBank/DDBJ whole genome shotgun (WGS) entry which is preliminary data.</text>
</comment>
<comment type="pathway">
    <text evidence="2">Protein modification; protein glycosylation.</text>
</comment>
<dbReference type="GO" id="GO:0005975">
    <property type="term" value="P:carbohydrate metabolic process"/>
    <property type="evidence" value="ECO:0007669"/>
    <property type="project" value="InterPro"/>
</dbReference>
<keyword evidence="12" id="KW-0106">Calcium</keyword>
<comment type="cofactor">
    <cofactor evidence="1 12">
        <name>Ca(2+)</name>
        <dbReference type="ChEBI" id="CHEBI:29108"/>
    </cofactor>
</comment>
<evidence type="ECO:0000256" key="5">
    <source>
        <dbReference type="ARBA" id="ARBA00022801"/>
    </source>
</evidence>
<feature type="chain" id="PRO_5001815074" description="alpha-1,2-Mannosidase" evidence="14">
    <location>
        <begin position="20"/>
        <end position="514"/>
    </location>
</feature>
<feature type="binding site" evidence="12">
    <location>
        <position position="506"/>
    </location>
    <ligand>
        <name>Ca(2+)</name>
        <dbReference type="ChEBI" id="CHEBI:29108"/>
    </ligand>
</feature>
<dbReference type="InterPro" id="IPR001382">
    <property type="entry name" value="Glyco_hydro_47"/>
</dbReference>
<dbReference type="PANTHER" id="PTHR11742:SF101">
    <property type="entry name" value="MANNOSYL-OLIGOSACCHARIDE ALPHA-1,2-MANNOSIDASE 1B"/>
    <property type="match status" value="1"/>
</dbReference>
<dbReference type="EMBL" id="JPKY01000207">
    <property type="protein sequence ID" value="KFH40428.1"/>
    <property type="molecule type" value="Genomic_DNA"/>
</dbReference>
<dbReference type="GO" id="GO:0005509">
    <property type="term" value="F:calcium ion binding"/>
    <property type="evidence" value="ECO:0007669"/>
    <property type="project" value="InterPro"/>
</dbReference>
<evidence type="ECO:0000256" key="8">
    <source>
        <dbReference type="ARBA" id="ARBA00023295"/>
    </source>
</evidence>